<dbReference type="SUPFAM" id="SSF55486">
    <property type="entry name" value="Metalloproteases ('zincins'), catalytic domain"/>
    <property type="match status" value="1"/>
</dbReference>
<comment type="cofactor">
    <cofactor evidence="6">
        <name>Zn(2+)</name>
        <dbReference type="ChEBI" id="CHEBI:29105"/>
    </cofactor>
    <text evidence="6">Binds 1 zinc ion.</text>
</comment>
<dbReference type="GO" id="GO:0006518">
    <property type="term" value="P:peptide metabolic process"/>
    <property type="evidence" value="ECO:0007669"/>
    <property type="project" value="TreeGrafter"/>
</dbReference>
<dbReference type="GO" id="GO:0046872">
    <property type="term" value="F:metal ion binding"/>
    <property type="evidence" value="ECO:0007669"/>
    <property type="project" value="UniProtKB-UniRule"/>
</dbReference>
<feature type="domain" description="Oligopeptidase F N-terminal" evidence="8">
    <location>
        <begin position="137"/>
        <end position="206"/>
    </location>
</feature>
<dbReference type="Gene3D" id="1.10.1370.20">
    <property type="entry name" value="Oligoendopeptidase f, C-terminal domain"/>
    <property type="match status" value="1"/>
</dbReference>
<keyword evidence="1 6" id="KW-0645">Protease</keyword>
<protein>
    <submittedName>
        <fullName evidence="9">M3 family oligoendopeptidase</fullName>
    </submittedName>
</protein>
<dbReference type="Proteomes" id="UP000323258">
    <property type="component" value="Unassembled WGS sequence"/>
</dbReference>
<dbReference type="Pfam" id="PF08439">
    <property type="entry name" value="Peptidase_M3_N"/>
    <property type="match status" value="1"/>
</dbReference>
<dbReference type="InterPro" id="IPR013647">
    <property type="entry name" value="OligopepF_N_dom"/>
</dbReference>
<dbReference type="Pfam" id="PF01432">
    <property type="entry name" value="Peptidase_M3"/>
    <property type="match status" value="1"/>
</dbReference>
<dbReference type="OrthoDB" id="9766487at2"/>
<accession>A0A5D4GMW9</accession>
<keyword evidence="3 6" id="KW-0378">Hydrolase</keyword>
<dbReference type="PANTHER" id="PTHR11804">
    <property type="entry name" value="PROTEASE M3 THIMET OLIGOPEPTIDASE-RELATED"/>
    <property type="match status" value="1"/>
</dbReference>
<name>A0A5D4GMW9_9HYPH</name>
<gene>
    <name evidence="9" type="ORF">FY036_20045</name>
</gene>
<dbReference type="InterPro" id="IPR045090">
    <property type="entry name" value="Pept_M3A_M3B"/>
</dbReference>
<evidence type="ECO:0000259" key="8">
    <source>
        <dbReference type="Pfam" id="PF08439"/>
    </source>
</evidence>
<keyword evidence="2 6" id="KW-0479">Metal-binding</keyword>
<keyword evidence="4 6" id="KW-0862">Zinc</keyword>
<dbReference type="InterPro" id="IPR001567">
    <property type="entry name" value="Pept_M3A_M3B_dom"/>
</dbReference>
<dbReference type="GO" id="GO:0006508">
    <property type="term" value="P:proteolysis"/>
    <property type="evidence" value="ECO:0007669"/>
    <property type="project" value="UniProtKB-KW"/>
</dbReference>
<evidence type="ECO:0000256" key="4">
    <source>
        <dbReference type="ARBA" id="ARBA00022833"/>
    </source>
</evidence>
<dbReference type="AlphaFoldDB" id="A0A5D4GMW9"/>
<dbReference type="CDD" id="cd09610">
    <property type="entry name" value="M3B_PepF"/>
    <property type="match status" value="1"/>
</dbReference>
<dbReference type="PANTHER" id="PTHR11804:SF5">
    <property type="entry name" value="OLIGOENDOPEPTIDASE F"/>
    <property type="match status" value="1"/>
</dbReference>
<feature type="domain" description="Peptidase M3A/M3B catalytic" evidence="7">
    <location>
        <begin position="223"/>
        <end position="601"/>
    </location>
</feature>
<evidence type="ECO:0000256" key="5">
    <source>
        <dbReference type="ARBA" id="ARBA00023049"/>
    </source>
</evidence>
<evidence type="ECO:0000256" key="3">
    <source>
        <dbReference type="ARBA" id="ARBA00022801"/>
    </source>
</evidence>
<evidence type="ECO:0000259" key="7">
    <source>
        <dbReference type="Pfam" id="PF01432"/>
    </source>
</evidence>
<comment type="caution">
    <text evidence="9">The sequence shown here is derived from an EMBL/GenBank/DDBJ whole genome shotgun (WGS) entry which is preliminary data.</text>
</comment>
<evidence type="ECO:0000256" key="6">
    <source>
        <dbReference type="RuleBase" id="RU003435"/>
    </source>
</evidence>
<evidence type="ECO:0000313" key="9">
    <source>
        <dbReference type="EMBL" id="TYR30176.1"/>
    </source>
</evidence>
<evidence type="ECO:0000256" key="1">
    <source>
        <dbReference type="ARBA" id="ARBA00022670"/>
    </source>
</evidence>
<sequence length="616" mass="69247">MSSLDTELFSLPRPVYGLSQGSAALDGLPEWNLADLYSGMSAPELKRDLERVSKDAIAFEQQWKGKLAAQAEKGAAGSLGTAVRDYEALEDLMGRIGSYAGLLYAGDTSDPARAKFYGDVQEKLTDASAHMLFFTLELNLVDDAAIARALDADPIFGHYRPWVLDLRQDKPFQLEDRIEQLFHEKSITGRGAWNRLFDETMTSLRFQVGDETLALEPTLNKLQDPDGAVRKQAADALATTFRENLRTFTLITNTLAKDKEISDRWRGFEDIADSRHLANRVEREVVDALATAVRNAYPRLSHRYYAMKAKWLGMEQMNHWDRNAPLPETPQSVIGWEEARNTVLSAYHLFDPRMAEIARGFFDKGWIDAPVRQGKAPGAFAHPTVPSAHPYVLLNYMGKPRDVMTLAHELGHGVHQVLAARQGALMASTPLTLAETASVFGEMLTFRSLLDQTRDRRERKAMLAQKVEDMINTVVRQIAFYEFERKLHTERRQGELTSDRVGELWLEVQAESLGPAIGIREGYETFWAYIPHFIHSPFYVYAYAFGDCLVNSLYAVYQNAESGFQEKYFEMLKAGGTKHHSELLAPFGLDASDPAFWDKGLSVIEGMIDELAAMDG</sequence>
<evidence type="ECO:0000313" key="10">
    <source>
        <dbReference type="Proteomes" id="UP000323258"/>
    </source>
</evidence>
<dbReference type="EMBL" id="VSZS01000067">
    <property type="protein sequence ID" value="TYR30176.1"/>
    <property type="molecule type" value="Genomic_DNA"/>
</dbReference>
<dbReference type="Gene3D" id="1.20.140.70">
    <property type="entry name" value="Oligopeptidase f, N-terminal domain"/>
    <property type="match status" value="1"/>
</dbReference>
<reference evidence="9 10" key="1">
    <citation type="submission" date="2019-08" db="EMBL/GenBank/DDBJ databases">
        <authorList>
            <person name="Seo Y.L."/>
        </authorList>
    </citation>
    <scope>NUCLEOTIDE SEQUENCE [LARGE SCALE GENOMIC DNA]</scope>
    <source>
        <strain evidence="9 10">MaA-C15</strain>
    </source>
</reference>
<dbReference type="InterPro" id="IPR042088">
    <property type="entry name" value="OligoPept_F_C"/>
</dbReference>
<proteinExistence type="inferred from homology"/>
<dbReference type="GO" id="GO:0004222">
    <property type="term" value="F:metalloendopeptidase activity"/>
    <property type="evidence" value="ECO:0007669"/>
    <property type="project" value="InterPro"/>
</dbReference>
<organism evidence="9 10">
    <name type="scientific">Neoaquamicrobium microcysteis</name>
    <dbReference type="NCBI Taxonomy" id="2682781"/>
    <lineage>
        <taxon>Bacteria</taxon>
        <taxon>Pseudomonadati</taxon>
        <taxon>Pseudomonadota</taxon>
        <taxon>Alphaproteobacteria</taxon>
        <taxon>Hyphomicrobiales</taxon>
        <taxon>Phyllobacteriaceae</taxon>
        <taxon>Neoaquamicrobium</taxon>
    </lineage>
</organism>
<evidence type="ECO:0000256" key="2">
    <source>
        <dbReference type="ARBA" id="ARBA00022723"/>
    </source>
</evidence>
<dbReference type="InterPro" id="IPR011977">
    <property type="entry name" value="Pept_M3B_clade3"/>
</dbReference>
<keyword evidence="10" id="KW-1185">Reference proteome</keyword>
<comment type="similarity">
    <text evidence="6">Belongs to the peptidase M3 family.</text>
</comment>
<dbReference type="NCBIfam" id="TIGR02290">
    <property type="entry name" value="M3_fam_3"/>
    <property type="match status" value="1"/>
</dbReference>
<keyword evidence="5 6" id="KW-0482">Metalloprotease</keyword>
<reference evidence="9 10" key="2">
    <citation type="submission" date="2019-09" db="EMBL/GenBank/DDBJ databases">
        <title>Mesorhizobium sp. MaA-C15 isolated from Microcystis aeruginosa.</title>
        <authorList>
            <person name="Jeong S.E."/>
            <person name="Jin H.M."/>
            <person name="Jeon C.O."/>
        </authorList>
    </citation>
    <scope>NUCLEOTIDE SEQUENCE [LARGE SCALE GENOMIC DNA]</scope>
    <source>
        <strain evidence="9 10">MaA-C15</strain>
    </source>
</reference>